<sequence length="388" mass="44779">MTTDTELQADKHQNVPLASSQATLIDYELLRQPLWDIHEFVDHVLSHDHPGFECTVNKHGERCIKPMALGKRYYHQINSLIARIPMPCQAPGLVGLFIDCCVELQLFFNPFGKPGDYHRPGMNGAELFNSLLELIRKRAKKDKRCRKLLRIAGDYDLLQMKSIIQYINALFRLYSKLLVVRVDLGYLAEEADRITFEKANDDITRFVNRRHWYPEFKNWVGFVIGREYGSGLDNGGKGRGYHFHSYVFFDGQKEKNDDRLAKALISYWDTRIVNRRNTPDDQRIQTWTHNCHQRHDQYAYSGIGRIAHSDEAKRTNLLYALLYLTKNSQELGDAAPPKSKTISMGQILEIPYEPRGRKRQLMVGRDVVAVPRIPTTEVSQGRYPKAGA</sequence>
<accession>A0ABX7M3M8</accession>
<dbReference type="EMBL" id="CP071060">
    <property type="protein sequence ID" value="QSI76355.1"/>
    <property type="molecule type" value="Genomic_DNA"/>
</dbReference>
<organism evidence="1 2">
    <name type="scientific">Niveibacterium microcysteis</name>
    <dbReference type="NCBI Taxonomy" id="2811415"/>
    <lineage>
        <taxon>Bacteria</taxon>
        <taxon>Pseudomonadati</taxon>
        <taxon>Pseudomonadota</taxon>
        <taxon>Betaproteobacteria</taxon>
        <taxon>Rhodocyclales</taxon>
        <taxon>Rhodocyclaceae</taxon>
        <taxon>Niveibacterium</taxon>
    </lineage>
</organism>
<name>A0ABX7M3M8_9RHOO</name>
<evidence type="ECO:0000313" key="1">
    <source>
        <dbReference type="EMBL" id="QSI76355.1"/>
    </source>
</evidence>
<keyword evidence="2" id="KW-1185">Reference proteome</keyword>
<gene>
    <name evidence="1" type="ORF">JY500_18090</name>
</gene>
<dbReference type="RefSeq" id="WP_206254062.1">
    <property type="nucleotide sequence ID" value="NZ_CP071060.1"/>
</dbReference>
<protein>
    <submittedName>
        <fullName evidence="1">Inovirus-type Gp2 protein</fullName>
    </submittedName>
</protein>
<proteinExistence type="predicted"/>
<reference evidence="1 2" key="1">
    <citation type="submission" date="2021-02" db="EMBL/GenBank/DDBJ databases">
        <title>Niveibacterium changnyeongensis HC41.</title>
        <authorList>
            <person name="Kang M."/>
        </authorList>
    </citation>
    <scope>NUCLEOTIDE SEQUENCE [LARGE SCALE GENOMIC DNA]</scope>
    <source>
        <strain evidence="1 2">HC41</strain>
    </source>
</reference>
<dbReference type="Proteomes" id="UP000663570">
    <property type="component" value="Chromosome"/>
</dbReference>
<evidence type="ECO:0000313" key="2">
    <source>
        <dbReference type="Proteomes" id="UP000663570"/>
    </source>
</evidence>